<sequence>MKLESDRAPRDLTNPEKVEELLSRWGALPKSMIVIEYSGTGDPFFGGSADDRTLGIDGLIRLPMSKVETAEFDTIQQAHEAALKVTNRRPNTILGVAPTWN</sequence>
<proteinExistence type="predicted"/>
<evidence type="ECO:0000313" key="1">
    <source>
        <dbReference type="EMBL" id="VVE17605.1"/>
    </source>
</evidence>
<dbReference type="AlphaFoldDB" id="A0A5E4W372"/>
<dbReference type="EMBL" id="CABPRY010000006">
    <property type="protein sequence ID" value="VVE17605.1"/>
    <property type="molecule type" value="Genomic_DNA"/>
</dbReference>
<dbReference type="Proteomes" id="UP000396788">
    <property type="component" value="Unassembled WGS sequence"/>
</dbReference>
<organism evidence="1 2">
    <name type="scientific">Pandoraea cepalis</name>
    <dbReference type="NCBI Taxonomy" id="2508294"/>
    <lineage>
        <taxon>Bacteria</taxon>
        <taxon>Pseudomonadati</taxon>
        <taxon>Pseudomonadota</taxon>
        <taxon>Betaproteobacteria</taxon>
        <taxon>Burkholderiales</taxon>
        <taxon>Burkholderiaceae</taxon>
        <taxon>Pandoraea</taxon>
    </lineage>
</organism>
<name>A0A5E4W372_9BURK</name>
<evidence type="ECO:0000313" key="2">
    <source>
        <dbReference type="Proteomes" id="UP000396788"/>
    </source>
</evidence>
<accession>A0A5E4W372</accession>
<protein>
    <submittedName>
        <fullName evidence="1">Uncharacterized protein</fullName>
    </submittedName>
</protein>
<reference evidence="1 2" key="1">
    <citation type="submission" date="2019-08" db="EMBL/GenBank/DDBJ databases">
        <authorList>
            <person name="Peeters C."/>
        </authorList>
    </citation>
    <scope>NUCLEOTIDE SEQUENCE [LARGE SCALE GENOMIC DNA]</scope>
    <source>
        <strain evidence="1 2">LMG 31107</strain>
    </source>
</reference>
<dbReference type="RefSeq" id="WP_150609412.1">
    <property type="nucleotide sequence ID" value="NZ_CABPRY010000006.1"/>
</dbReference>
<gene>
    <name evidence="1" type="ORF">PCE31107_02977</name>
</gene>